<feature type="chain" id="PRO_5045120990" description="Amidohydrolase-related domain-containing protein" evidence="1">
    <location>
        <begin position="22"/>
        <end position="521"/>
    </location>
</feature>
<dbReference type="Proteomes" id="UP001500359">
    <property type="component" value="Unassembled WGS sequence"/>
</dbReference>
<keyword evidence="4" id="KW-1185">Reference proteome</keyword>
<accession>A0ABP3X457</accession>
<dbReference type="Gene3D" id="1.20.58.520">
    <property type="entry name" value="Amidohydrolase"/>
    <property type="match status" value="1"/>
</dbReference>
<dbReference type="PANTHER" id="PTHR43135">
    <property type="entry name" value="ALPHA-D-RIBOSE 1-METHYLPHOSPHONATE 5-TRIPHOSPHATE DIPHOSPHATASE"/>
    <property type="match status" value="1"/>
</dbReference>
<sequence length="521" mass="58163">MHFMLRILACLILTLSLSVSAKPGVSAPDKRADEGQGPYKRLILRGVNMVSGLGAPTRGPVDIIIENDRIANIVNVGHPGVPILEQGRPKAGAGDQEMDLTGMYVLPGFIDMHGHIGGSADNIPAEYVFKLWMAHGITTVREPGSFNGLDWVMDHVNRSDKNQIVAPRIIPYLGFGMGSDKPISTPDQARKWIKDAAKRGAKGVKFFGATPDIMQAALDEAQKRGLGTMMHHAQLNVMSMNALDSARLGLTTMEHWYGLPEALFTDSVIQNYPADYNYNDEQHRFAEAGKLWEQAAKPGSEKWQAVRDELIALDFTINPTMTIYQASRDLMRERNADWHDKYTLPTLWDFFTPSRYAHGSYWFDWTTDNEIAWKRNFDLWMTFLNDFKNHGGRVTTGSDAGYIYKIYGFGFIQELELLREAGFNPWEVIQSATLNGAQALGMEDQIGSITIGKKADLVIVGENPLRNFKVLYGTGHYRLDDNNQPTRSGGVVYTVKDGIVYDAKKMLEDVSKMVDAAKAFD</sequence>
<dbReference type="InterPro" id="IPR051781">
    <property type="entry name" value="Metallo-dep_Hydrolase"/>
</dbReference>
<feature type="domain" description="Amidohydrolase-related" evidence="2">
    <location>
        <begin position="388"/>
        <end position="498"/>
    </location>
</feature>
<organism evidence="3 4">
    <name type="scientific">Aliiglaciecola litoralis</name>
    <dbReference type="NCBI Taxonomy" id="582857"/>
    <lineage>
        <taxon>Bacteria</taxon>
        <taxon>Pseudomonadati</taxon>
        <taxon>Pseudomonadota</taxon>
        <taxon>Gammaproteobacteria</taxon>
        <taxon>Alteromonadales</taxon>
        <taxon>Alteromonadaceae</taxon>
        <taxon>Aliiglaciecola</taxon>
    </lineage>
</organism>
<gene>
    <name evidence="3" type="ORF">GCM10009114_31040</name>
</gene>
<dbReference type="RefSeq" id="WP_343861604.1">
    <property type="nucleotide sequence ID" value="NZ_BAAAFD010000010.1"/>
</dbReference>
<dbReference type="Pfam" id="PF01979">
    <property type="entry name" value="Amidohydro_1"/>
    <property type="match status" value="2"/>
</dbReference>
<dbReference type="InterPro" id="IPR032466">
    <property type="entry name" value="Metal_Hydrolase"/>
</dbReference>
<evidence type="ECO:0000313" key="3">
    <source>
        <dbReference type="EMBL" id="GAA0859052.1"/>
    </source>
</evidence>
<evidence type="ECO:0000256" key="1">
    <source>
        <dbReference type="SAM" id="SignalP"/>
    </source>
</evidence>
<dbReference type="SUPFAM" id="SSF51338">
    <property type="entry name" value="Composite domain of metallo-dependent hydrolases"/>
    <property type="match status" value="1"/>
</dbReference>
<reference evidence="4" key="1">
    <citation type="journal article" date="2019" name="Int. J. Syst. Evol. Microbiol.">
        <title>The Global Catalogue of Microorganisms (GCM) 10K type strain sequencing project: providing services to taxonomists for standard genome sequencing and annotation.</title>
        <authorList>
            <consortium name="The Broad Institute Genomics Platform"/>
            <consortium name="The Broad Institute Genome Sequencing Center for Infectious Disease"/>
            <person name="Wu L."/>
            <person name="Ma J."/>
        </authorList>
    </citation>
    <scope>NUCLEOTIDE SEQUENCE [LARGE SCALE GENOMIC DNA]</scope>
    <source>
        <strain evidence="4">JCM 15896</strain>
    </source>
</reference>
<protein>
    <recommendedName>
        <fullName evidence="2">Amidohydrolase-related domain-containing protein</fullName>
    </recommendedName>
</protein>
<proteinExistence type="predicted"/>
<dbReference type="SUPFAM" id="SSF51556">
    <property type="entry name" value="Metallo-dependent hydrolases"/>
    <property type="match status" value="1"/>
</dbReference>
<comment type="caution">
    <text evidence="3">The sequence shown here is derived from an EMBL/GenBank/DDBJ whole genome shotgun (WGS) entry which is preliminary data.</text>
</comment>
<dbReference type="Gene3D" id="3.30.110.90">
    <property type="entry name" value="Amidohydrolase"/>
    <property type="match status" value="2"/>
</dbReference>
<evidence type="ECO:0000313" key="4">
    <source>
        <dbReference type="Proteomes" id="UP001500359"/>
    </source>
</evidence>
<dbReference type="PANTHER" id="PTHR43135:SF3">
    <property type="entry name" value="ALPHA-D-RIBOSE 1-METHYLPHOSPHONATE 5-TRIPHOSPHATE DIPHOSPHATASE"/>
    <property type="match status" value="1"/>
</dbReference>
<feature type="signal peptide" evidence="1">
    <location>
        <begin position="1"/>
        <end position="21"/>
    </location>
</feature>
<keyword evidence="1" id="KW-0732">Signal</keyword>
<dbReference type="InterPro" id="IPR011059">
    <property type="entry name" value="Metal-dep_hydrolase_composite"/>
</dbReference>
<feature type="domain" description="Amidohydrolase-related" evidence="2">
    <location>
        <begin position="104"/>
        <end position="247"/>
    </location>
</feature>
<name>A0ABP3X457_9ALTE</name>
<dbReference type="Gene3D" id="2.30.40.10">
    <property type="entry name" value="Urease, subunit C, domain 1"/>
    <property type="match status" value="2"/>
</dbReference>
<dbReference type="InterPro" id="IPR006680">
    <property type="entry name" value="Amidohydro-rel"/>
</dbReference>
<dbReference type="EMBL" id="BAAAFD010000010">
    <property type="protein sequence ID" value="GAA0859052.1"/>
    <property type="molecule type" value="Genomic_DNA"/>
</dbReference>
<evidence type="ECO:0000259" key="2">
    <source>
        <dbReference type="Pfam" id="PF01979"/>
    </source>
</evidence>
<dbReference type="Gene3D" id="3.40.50.10910">
    <property type="entry name" value="Amidohydrolase"/>
    <property type="match status" value="2"/>
</dbReference>